<evidence type="ECO:0000313" key="2">
    <source>
        <dbReference type="EMBL" id="JAC30976.1"/>
    </source>
</evidence>
<feature type="signal peptide" evidence="1">
    <location>
        <begin position="1"/>
        <end position="19"/>
    </location>
</feature>
<feature type="chain" id="PRO_5001521803" evidence="1">
    <location>
        <begin position="20"/>
        <end position="207"/>
    </location>
</feature>
<dbReference type="GO" id="GO:0043176">
    <property type="term" value="F:amine binding"/>
    <property type="evidence" value="ECO:0007669"/>
    <property type="project" value="InterPro"/>
</dbReference>
<dbReference type="SUPFAM" id="SSF50814">
    <property type="entry name" value="Lipocalins"/>
    <property type="match status" value="1"/>
</dbReference>
<dbReference type="AlphaFoldDB" id="A0A023G9S3"/>
<dbReference type="EMBL" id="GBBM01004442">
    <property type="protein sequence ID" value="JAC30976.1"/>
    <property type="molecule type" value="mRNA"/>
</dbReference>
<protein>
    <submittedName>
        <fullName evidence="2">Putative licpodalin-4 1</fullName>
    </submittedName>
</protein>
<dbReference type="Gene3D" id="2.40.128.20">
    <property type="match status" value="1"/>
</dbReference>
<dbReference type="Pfam" id="PF02098">
    <property type="entry name" value="His_binding"/>
    <property type="match status" value="1"/>
</dbReference>
<proteinExistence type="evidence at transcript level"/>
<dbReference type="InterPro" id="IPR012674">
    <property type="entry name" value="Calycin"/>
</dbReference>
<dbReference type="GO" id="GO:0030682">
    <property type="term" value="P:symbiont-mediated perturbation of host defenses"/>
    <property type="evidence" value="ECO:0007669"/>
    <property type="project" value="InterPro"/>
</dbReference>
<keyword evidence="1" id="KW-0732">Signal</keyword>
<accession>A0A023G9S3</accession>
<evidence type="ECO:0000256" key="1">
    <source>
        <dbReference type="SAM" id="SignalP"/>
    </source>
</evidence>
<sequence>MWLSVSIIYMLAATSSVLATHFEDDPRFMDRHYALDIIRNDDTLFLKMRNFALQSPWRCIAMKRTDPPKHGLHFFTLYSTQDFKKVETFLTPMHLSTTPPHRAPNVVSYQIEAGGPRTHYKVLFVDNDRQCYILIENRRKGVRACQLFQTSYTVDMVPPLQCITAYQNNCPGRKQFPYDSRCKDLMKKCPIEKVLAVSQENKECETS</sequence>
<name>A0A023G9S3_AMBTT</name>
<dbReference type="InterPro" id="IPR002970">
    <property type="entry name" value="Tick_his-bd"/>
</dbReference>
<organism evidence="2">
    <name type="scientific">Amblyomma triste</name>
    <name type="common">Neotropical tick</name>
    <dbReference type="NCBI Taxonomy" id="251400"/>
    <lineage>
        <taxon>Eukaryota</taxon>
        <taxon>Metazoa</taxon>
        <taxon>Ecdysozoa</taxon>
        <taxon>Arthropoda</taxon>
        <taxon>Chelicerata</taxon>
        <taxon>Arachnida</taxon>
        <taxon>Acari</taxon>
        <taxon>Parasitiformes</taxon>
        <taxon>Ixodida</taxon>
        <taxon>Ixodoidea</taxon>
        <taxon>Ixodidae</taxon>
        <taxon>Amblyomminae</taxon>
        <taxon>Amblyomma</taxon>
    </lineage>
</organism>
<reference evidence="2" key="1">
    <citation type="submission" date="2014-03" db="EMBL/GenBank/DDBJ databases">
        <title>The sialotranscriptome of Amblyomma triste, Amblyomma parvum and Amblyomma cajennense ticks, uncovered by 454-based RNA-seq.</title>
        <authorList>
            <person name="Garcia G.R."/>
            <person name="Gardinassi L.G."/>
            <person name="Ribeiro J.M."/>
            <person name="Anatriello E."/>
            <person name="Ferreira B.R."/>
            <person name="Moreira H.N."/>
            <person name="Mafra C."/>
            <person name="Olegario M.M."/>
            <person name="Szabo P.J."/>
            <person name="Miranda-Santos I.K."/>
            <person name="Maruyama S.R."/>
        </authorList>
    </citation>
    <scope>NUCLEOTIDE SEQUENCE</scope>
    <source>
        <strain evidence="2">Mato Grasso do Sul</strain>
        <tissue evidence="2">Salivary glands</tissue>
    </source>
</reference>